<dbReference type="CDD" id="cd05260">
    <property type="entry name" value="GDP_MD_SDR_e"/>
    <property type="match status" value="1"/>
</dbReference>
<comment type="function">
    <text evidence="6">Catalyzes the conversion of GDP-D-mannose to GDP-4-dehydro-6-deoxy-D-mannose.</text>
</comment>
<keyword evidence="5" id="KW-0456">Lyase</keyword>
<comment type="catalytic activity">
    <reaction evidence="1">
        <text>GDP-alpha-D-mannose = GDP-4-dehydro-alpha-D-rhamnose + H2O</text>
        <dbReference type="Rhea" id="RHEA:23820"/>
        <dbReference type="ChEBI" id="CHEBI:15377"/>
        <dbReference type="ChEBI" id="CHEBI:57527"/>
        <dbReference type="ChEBI" id="CHEBI:57964"/>
        <dbReference type="EC" id="4.2.1.47"/>
    </reaction>
</comment>
<dbReference type="FunFam" id="3.40.50.720:FF:000924">
    <property type="entry name" value="GDP-mannose 4,6 dehydratase"/>
    <property type="match status" value="1"/>
</dbReference>
<accession>A0A1G2NB04</accession>
<evidence type="ECO:0000256" key="4">
    <source>
        <dbReference type="ARBA" id="ARBA00011989"/>
    </source>
</evidence>
<dbReference type="AlphaFoldDB" id="A0A1G2NB04"/>
<evidence type="ECO:0000256" key="1">
    <source>
        <dbReference type="ARBA" id="ARBA00000188"/>
    </source>
</evidence>
<dbReference type="SUPFAM" id="SSF51735">
    <property type="entry name" value="NAD(P)-binding Rossmann-fold domains"/>
    <property type="match status" value="1"/>
</dbReference>
<dbReference type="STRING" id="1802319.A2928_04180"/>
<dbReference type="PANTHER" id="PTHR43715:SF1">
    <property type="entry name" value="GDP-MANNOSE 4,6 DEHYDRATASE"/>
    <property type="match status" value="1"/>
</dbReference>
<evidence type="ECO:0000256" key="5">
    <source>
        <dbReference type="ARBA" id="ARBA00023239"/>
    </source>
</evidence>
<dbReference type="Gene3D" id="3.90.25.10">
    <property type="entry name" value="UDP-galactose 4-epimerase, domain 1"/>
    <property type="match status" value="1"/>
</dbReference>
<feature type="domain" description="NAD(P)-binding" evidence="7">
    <location>
        <begin position="3"/>
        <end position="327"/>
    </location>
</feature>
<evidence type="ECO:0000256" key="6">
    <source>
        <dbReference type="ARBA" id="ARBA00059383"/>
    </source>
</evidence>
<dbReference type="PANTHER" id="PTHR43715">
    <property type="entry name" value="GDP-MANNOSE 4,6-DEHYDRATASE"/>
    <property type="match status" value="1"/>
</dbReference>
<dbReference type="Gene3D" id="3.40.50.720">
    <property type="entry name" value="NAD(P)-binding Rossmann-like Domain"/>
    <property type="match status" value="1"/>
</dbReference>
<evidence type="ECO:0000259" key="7">
    <source>
        <dbReference type="Pfam" id="PF16363"/>
    </source>
</evidence>
<dbReference type="EC" id="4.2.1.47" evidence="4"/>
<feature type="non-terminal residue" evidence="8">
    <location>
        <position position="1"/>
    </location>
</feature>
<comment type="cofactor">
    <cofactor evidence="2">
        <name>NADP(+)</name>
        <dbReference type="ChEBI" id="CHEBI:58349"/>
    </cofactor>
</comment>
<evidence type="ECO:0000313" key="8">
    <source>
        <dbReference type="EMBL" id="OHA32482.1"/>
    </source>
</evidence>
<reference evidence="8 9" key="1">
    <citation type="journal article" date="2016" name="Nat. Commun.">
        <title>Thousands of microbial genomes shed light on interconnected biogeochemical processes in an aquifer system.</title>
        <authorList>
            <person name="Anantharaman K."/>
            <person name="Brown C.T."/>
            <person name="Hug L.A."/>
            <person name="Sharon I."/>
            <person name="Castelle C.J."/>
            <person name="Probst A.J."/>
            <person name="Thomas B.C."/>
            <person name="Singh A."/>
            <person name="Wilkins M.J."/>
            <person name="Karaoz U."/>
            <person name="Brodie E.L."/>
            <person name="Williams K.H."/>
            <person name="Hubbard S.S."/>
            <person name="Banfield J.F."/>
        </authorList>
    </citation>
    <scope>NUCLEOTIDE SEQUENCE [LARGE SCALE GENOMIC DNA]</scope>
</reference>
<proteinExistence type="inferred from homology"/>
<sequence>KAFITGLTGQDGYYLSKFLIEKGYKVFGLIRRTSNDPLVRFGNEVEYLKKNITLLYGNMRDEKTLISALKASKPDEIYNLAAQSDVGISFVCPDESWDVNYEGTGRLFVNALRINPKVKIYQASTSEMYGSTPPPQNEETRFMPVSPYAEAKLKAHRDFVVALRKKKRVFIASGILFNHESPVRGEHFVTRKITISLAKIKLGIQEYFELGNLDAKRDWGFAGDYVEAMWLMLQQKRPDDFVVGTGESRSVREFVEAAAENLGMKITWKGKGLREVGVDEKGIVRVKVNKKYHRPNEVHFLLANPHKVATILKWKPKVSFFALVKMMVDFDYADLKKKYS</sequence>
<dbReference type="GO" id="GO:0042351">
    <property type="term" value="P:'de novo' GDP-L-fucose biosynthetic process"/>
    <property type="evidence" value="ECO:0007669"/>
    <property type="project" value="TreeGrafter"/>
</dbReference>
<dbReference type="GO" id="GO:0008446">
    <property type="term" value="F:GDP-mannose 4,6-dehydratase activity"/>
    <property type="evidence" value="ECO:0007669"/>
    <property type="project" value="UniProtKB-EC"/>
</dbReference>
<dbReference type="EMBL" id="MHRX01000045">
    <property type="protein sequence ID" value="OHA32482.1"/>
    <property type="molecule type" value="Genomic_DNA"/>
</dbReference>
<dbReference type="InterPro" id="IPR016040">
    <property type="entry name" value="NAD(P)-bd_dom"/>
</dbReference>
<name>A0A1G2NB04_9BACT</name>
<organism evidence="8 9">
    <name type="scientific">Candidatus Taylorbacteria bacterium RIFCSPLOWO2_01_FULL_45_15b</name>
    <dbReference type="NCBI Taxonomy" id="1802319"/>
    <lineage>
        <taxon>Bacteria</taxon>
        <taxon>Candidatus Tayloriibacteriota</taxon>
    </lineage>
</organism>
<dbReference type="Pfam" id="PF16363">
    <property type="entry name" value="GDP_Man_Dehyd"/>
    <property type="match status" value="1"/>
</dbReference>
<evidence type="ECO:0000313" key="9">
    <source>
        <dbReference type="Proteomes" id="UP000176221"/>
    </source>
</evidence>
<dbReference type="InterPro" id="IPR036291">
    <property type="entry name" value="NAD(P)-bd_dom_sf"/>
</dbReference>
<evidence type="ECO:0000256" key="2">
    <source>
        <dbReference type="ARBA" id="ARBA00001937"/>
    </source>
</evidence>
<protein>
    <recommendedName>
        <fullName evidence="4">GDP-mannose 4,6-dehydratase</fullName>
        <ecNumber evidence="4">4.2.1.47</ecNumber>
    </recommendedName>
</protein>
<dbReference type="Proteomes" id="UP000176221">
    <property type="component" value="Unassembled WGS sequence"/>
</dbReference>
<evidence type="ECO:0000256" key="3">
    <source>
        <dbReference type="ARBA" id="ARBA00009263"/>
    </source>
</evidence>
<dbReference type="InterPro" id="IPR006368">
    <property type="entry name" value="GDP_Man_deHydtase"/>
</dbReference>
<comment type="similarity">
    <text evidence="3">Belongs to the NAD(P)-dependent epimerase/dehydratase family. GDP-mannose 4,6-dehydratase subfamily.</text>
</comment>
<comment type="caution">
    <text evidence="8">The sequence shown here is derived from an EMBL/GenBank/DDBJ whole genome shotgun (WGS) entry which is preliminary data.</text>
</comment>
<gene>
    <name evidence="8" type="ORF">A2928_04180</name>
</gene>